<dbReference type="InterPro" id="IPR008271">
    <property type="entry name" value="Ser/Thr_kinase_AS"/>
</dbReference>
<dbReference type="GO" id="GO:0004709">
    <property type="term" value="F:MAP kinase kinase kinase activity"/>
    <property type="evidence" value="ECO:0007669"/>
    <property type="project" value="UniProtKB-EC"/>
</dbReference>
<evidence type="ECO:0000256" key="12">
    <source>
        <dbReference type="ARBA" id="ARBA00047559"/>
    </source>
</evidence>
<feature type="region of interest" description="Disordered" evidence="15">
    <location>
        <begin position="895"/>
        <end position="990"/>
    </location>
</feature>
<keyword evidence="7 14" id="KW-0547">Nucleotide-binding</keyword>
<evidence type="ECO:0000256" key="4">
    <source>
        <dbReference type="ARBA" id="ARBA00022527"/>
    </source>
</evidence>
<evidence type="ECO:0000256" key="11">
    <source>
        <dbReference type="ARBA" id="ARBA00023054"/>
    </source>
</evidence>
<evidence type="ECO:0000256" key="5">
    <source>
        <dbReference type="ARBA" id="ARBA00022679"/>
    </source>
</evidence>
<dbReference type="InterPro" id="IPR017441">
    <property type="entry name" value="Protein_kinase_ATP_BS"/>
</dbReference>
<keyword evidence="5" id="KW-0808">Transferase</keyword>
<dbReference type="SUPFAM" id="SSF56112">
    <property type="entry name" value="Protein kinase-like (PK-like)"/>
    <property type="match status" value="1"/>
</dbReference>
<evidence type="ECO:0000256" key="1">
    <source>
        <dbReference type="ARBA" id="ARBA00001946"/>
    </source>
</evidence>
<comment type="catalytic activity">
    <reaction evidence="12">
        <text>L-threonyl-[protein] + ATP = O-phospho-L-threonyl-[protein] + ADP + H(+)</text>
        <dbReference type="Rhea" id="RHEA:46608"/>
        <dbReference type="Rhea" id="RHEA-COMP:11060"/>
        <dbReference type="Rhea" id="RHEA-COMP:11605"/>
        <dbReference type="ChEBI" id="CHEBI:15378"/>
        <dbReference type="ChEBI" id="CHEBI:30013"/>
        <dbReference type="ChEBI" id="CHEBI:30616"/>
        <dbReference type="ChEBI" id="CHEBI:61977"/>
        <dbReference type="ChEBI" id="CHEBI:456216"/>
        <dbReference type="EC" id="2.7.11.25"/>
    </reaction>
</comment>
<feature type="region of interest" description="Disordered" evidence="15">
    <location>
        <begin position="1120"/>
        <end position="1153"/>
    </location>
</feature>
<evidence type="ECO:0000256" key="15">
    <source>
        <dbReference type="SAM" id="MobiDB-lite"/>
    </source>
</evidence>
<dbReference type="InterPro" id="IPR046872">
    <property type="entry name" value="DRHyd-ASK"/>
</dbReference>
<feature type="compositionally biased region" description="Low complexity" evidence="15">
    <location>
        <begin position="915"/>
        <end position="931"/>
    </location>
</feature>
<dbReference type="InterPro" id="IPR013761">
    <property type="entry name" value="SAM/pointed_sf"/>
</dbReference>
<accession>A0A8D2EL65</accession>
<evidence type="ECO:0000256" key="13">
    <source>
        <dbReference type="ARBA" id="ARBA00048329"/>
    </source>
</evidence>
<dbReference type="Pfam" id="PF20302">
    <property type="entry name" value="HisK-N-like"/>
    <property type="match status" value="1"/>
</dbReference>
<dbReference type="PROSITE" id="PS00107">
    <property type="entry name" value="PROTEIN_KINASE_ATP"/>
    <property type="match status" value="1"/>
</dbReference>
<dbReference type="Gene3D" id="1.10.510.10">
    <property type="entry name" value="Transferase(Phosphotransferase) domain 1"/>
    <property type="match status" value="1"/>
</dbReference>
<dbReference type="Pfam" id="PF19039">
    <property type="entry name" value="ASK_PH"/>
    <property type="match status" value="1"/>
</dbReference>
<sequence length="1289" mass="142488">MAGQCPRSGAERAGSCWQDPLAVALSRGRPLAAPPGRGCARSRPLSVVYVLTREPQPGLEPGEGTEAEPLPLRCLREACAQLPRPRPPPQLRSLPFGTLALGDTAALDAFYNADVVVLEVSSSLVQPSLFYHLGVRESFSMTNNVLLCSQADLPDLQALRDCVGSYTLIPYVVTATGRVLCGDAGLLRGLADGLVQAGVGTEALLTPLVGRLARLLEATPTDSCGYFRETIRQDIRQARERFSGPQLRQELARLQRRLDSVELLSPDIIMNLLLSYRDVQDYSAIIELVETLQALPTCDVAEQHNVCFHYTFALNRRNRPGDRAKALAVLLPLVQLEGSVAPDLYCMCGRIYKDMFFSSGFQDAGHREQAYHWYRKAFDVEPSLHSGINAAVLLIAAGQHFEDSKELRLIGMKLGCLLARKGCVEKMQYYWDVGFYLGAQILANDPTQVVLAAEQLYKLNAPIWYLVSVMETFLLYQHFRPTPAEPCGGPPRRAHFWLHFLLQSCQPFKMACPQGDQCLVLVLEMNKVLLPANLEVRGTDPVSTVTLSLLEPETQDIPSSWTFPVASICGVSASKRDERCCFLYALPPAQDVQLCFPSVGHCQWFCGLIQALVTNPDSTAPAEEAEGVGEVLEFDYEYTETGERLVLGKGTYGVVYAGRDRHTRVRIAIKEIPERDSRFSQPLHEEIALHKRLRHKNIVRYLGSASQGGYLKIFMEEVPGGSLSSLLRSVWGPLKDNESTISFYTRQILQGLGYLHDNHIVHRDIKGDNVLINTFSGLLKISDFGTSKRLAGITPCTETFTGTLQYMAPEIIDQGPRGYGKAADIWSLGCTVIEMATGRPPFHELGSPQAAMFQVGMYKVHPPMPSSLSAEAQAFLLRTFEPDPRLRASAQALLGDPFLQPGKRSRSPSSPQHVPRPSDAPSASPIPSADSTTQSQTFPRPQAPSQHPPSPPKRCLSYGGTSQLRVPEEPAAEEPASPEESSGLSLLHQESKRRAMLAAVLEQELPALAENLHQEQEQEQGSRLGRNYVEELLRCLGAHIHTPNRRQLAQELRALQGRLRAQGLGPALLHGPLFAFPDAVKQILRRRQIRPHWMFVLDSLLSRAVRAALAVLGPEVEKEAVSPRSEELSKEGDSQQRPQQSPGQQSLLPVEPEQGPAPLMVQLSLLRAETDRLREVLAGKEREYQALVQRALQRLNEEVRTYALAPEPPAALSTDQGLVQWLQELNVDSGTIQMLLNHSFTLHTLLTYATRDDLIYTRIRGGMVCRIWRAILAQRAGSTPVTPGPREAE</sequence>
<dbReference type="PANTHER" id="PTHR11584">
    <property type="entry name" value="SERINE/THREONINE PROTEIN KINASE"/>
    <property type="match status" value="1"/>
</dbReference>
<dbReference type="RefSeq" id="XP_025235149.1">
    <property type="nucleotide sequence ID" value="XM_025379364.1"/>
</dbReference>
<evidence type="ECO:0000313" key="18">
    <source>
        <dbReference type="Proteomes" id="UP000694411"/>
    </source>
</evidence>
<gene>
    <name evidence="17" type="primary">MAP3K6</name>
</gene>
<dbReference type="GO" id="GO:0046872">
    <property type="term" value="F:metal ion binding"/>
    <property type="evidence" value="ECO:0007669"/>
    <property type="project" value="UniProtKB-KW"/>
</dbReference>
<feature type="compositionally biased region" description="Low complexity" evidence="15">
    <location>
        <begin position="973"/>
        <end position="982"/>
    </location>
</feature>
<dbReference type="GO" id="GO:0033554">
    <property type="term" value="P:cellular response to stress"/>
    <property type="evidence" value="ECO:0007669"/>
    <property type="project" value="TreeGrafter"/>
</dbReference>
<feature type="domain" description="Protein kinase" evidence="16">
    <location>
        <begin position="641"/>
        <end position="899"/>
    </location>
</feature>
<reference evidence="17" key="3">
    <citation type="submission" date="2025-09" db="UniProtKB">
        <authorList>
            <consortium name="Ensembl"/>
        </authorList>
    </citation>
    <scope>IDENTIFICATION</scope>
</reference>
<dbReference type="FunFam" id="1.10.510.10:FF:000054">
    <property type="entry name" value="Mitogen-activated protein kinase kinase kinase 5"/>
    <property type="match status" value="1"/>
</dbReference>
<protein>
    <recommendedName>
        <fullName evidence="3">mitogen-activated protein kinase kinase kinase</fullName>
        <ecNumber evidence="3">2.7.11.25</ecNumber>
    </recommendedName>
</protein>
<dbReference type="Gene3D" id="3.30.200.20">
    <property type="entry name" value="Phosphorylase Kinase, domain 1"/>
    <property type="match status" value="1"/>
</dbReference>
<dbReference type="CDD" id="cd06624">
    <property type="entry name" value="STKc_ASK"/>
    <property type="match status" value="1"/>
</dbReference>
<dbReference type="InterPro" id="IPR011009">
    <property type="entry name" value="Kinase-like_dom_sf"/>
</dbReference>
<evidence type="ECO:0000313" key="17">
    <source>
        <dbReference type="Ensembl" id="ENSTGEP00000010242.1"/>
    </source>
</evidence>
<evidence type="ECO:0000256" key="9">
    <source>
        <dbReference type="ARBA" id="ARBA00022840"/>
    </source>
</evidence>
<dbReference type="InterPro" id="IPR046873">
    <property type="entry name" value="HisK-N-like"/>
</dbReference>
<evidence type="ECO:0000259" key="16">
    <source>
        <dbReference type="PROSITE" id="PS50011"/>
    </source>
</evidence>
<dbReference type="InterPro" id="IPR043969">
    <property type="entry name" value="MAP3K_PH"/>
</dbReference>
<evidence type="ECO:0000256" key="14">
    <source>
        <dbReference type="PROSITE-ProRule" id="PRU10141"/>
    </source>
</evidence>
<dbReference type="EC" id="2.7.11.25" evidence="3"/>
<organism evidence="17 18">
    <name type="scientific">Theropithecus gelada</name>
    <name type="common">Gelada baboon</name>
    <dbReference type="NCBI Taxonomy" id="9565"/>
    <lineage>
        <taxon>Eukaryota</taxon>
        <taxon>Metazoa</taxon>
        <taxon>Chordata</taxon>
        <taxon>Craniata</taxon>
        <taxon>Vertebrata</taxon>
        <taxon>Euteleostomi</taxon>
        <taxon>Mammalia</taxon>
        <taxon>Eutheria</taxon>
        <taxon>Euarchontoglires</taxon>
        <taxon>Primates</taxon>
        <taxon>Haplorrhini</taxon>
        <taxon>Catarrhini</taxon>
        <taxon>Cercopithecidae</taxon>
        <taxon>Cercopithecinae</taxon>
        <taxon>Theropithecus</taxon>
    </lineage>
</organism>
<reference evidence="17" key="2">
    <citation type="submission" date="2025-08" db="UniProtKB">
        <authorList>
            <consortium name="Ensembl"/>
        </authorList>
    </citation>
    <scope>IDENTIFICATION</scope>
</reference>
<evidence type="ECO:0000256" key="7">
    <source>
        <dbReference type="ARBA" id="ARBA00022741"/>
    </source>
</evidence>
<feature type="compositionally biased region" description="Basic and acidic residues" evidence="15">
    <location>
        <begin position="1120"/>
        <end position="1134"/>
    </location>
</feature>
<reference evidence="17" key="1">
    <citation type="submission" date="2018-05" db="EMBL/GenBank/DDBJ databases">
        <title>Whole genome of Theropithecus gelada.</title>
        <authorList>
            <person name="Chiou K.L."/>
            <person name="Snyder-Mackler N."/>
        </authorList>
    </citation>
    <scope>NUCLEOTIDE SEQUENCE [LARGE SCALE GENOMIC DNA]</scope>
</reference>
<keyword evidence="8" id="KW-0418">Kinase</keyword>
<proteinExistence type="inferred from homology"/>
<dbReference type="PROSITE" id="PS00108">
    <property type="entry name" value="PROTEIN_KINASE_ST"/>
    <property type="match status" value="1"/>
</dbReference>
<dbReference type="SUPFAM" id="SSF47769">
    <property type="entry name" value="SAM/Pointed domain"/>
    <property type="match status" value="1"/>
</dbReference>
<evidence type="ECO:0000256" key="2">
    <source>
        <dbReference type="ARBA" id="ARBA00006529"/>
    </source>
</evidence>
<dbReference type="Ensembl" id="ENSTGET00000012340.1">
    <property type="protein sequence ID" value="ENSTGEP00000010242.1"/>
    <property type="gene ID" value="ENSTGEG00000008402.1"/>
</dbReference>
<evidence type="ECO:0000256" key="10">
    <source>
        <dbReference type="ARBA" id="ARBA00022842"/>
    </source>
</evidence>
<dbReference type="PANTHER" id="PTHR11584:SF391">
    <property type="entry name" value="MITOGEN-ACTIVATED PROTEIN KINASE KINASE KINASE 6"/>
    <property type="match status" value="1"/>
</dbReference>
<keyword evidence="6" id="KW-0479">Metal-binding</keyword>
<keyword evidence="9 14" id="KW-0067">ATP-binding</keyword>
<dbReference type="InterPro" id="IPR000719">
    <property type="entry name" value="Prot_kinase_dom"/>
</dbReference>
<dbReference type="GeneID" id="112620626"/>
<dbReference type="CTD" id="9064"/>
<dbReference type="SMART" id="SM00220">
    <property type="entry name" value="S_TKc"/>
    <property type="match status" value="1"/>
</dbReference>
<feature type="binding site" evidence="14">
    <location>
        <position position="670"/>
    </location>
    <ligand>
        <name>ATP</name>
        <dbReference type="ChEBI" id="CHEBI:30616"/>
    </ligand>
</feature>
<comment type="cofactor">
    <cofactor evidence="1">
        <name>Mg(2+)</name>
        <dbReference type="ChEBI" id="CHEBI:18420"/>
    </cofactor>
</comment>
<keyword evidence="11" id="KW-0175">Coiled coil</keyword>
<dbReference type="InterPro" id="IPR025136">
    <property type="entry name" value="MAP3K_TRAF-bd"/>
</dbReference>
<feature type="compositionally biased region" description="Low complexity" evidence="15">
    <location>
        <begin position="1135"/>
        <end position="1149"/>
    </location>
</feature>
<keyword evidence="18" id="KW-1185">Reference proteome</keyword>
<dbReference type="PROSITE" id="PS50011">
    <property type="entry name" value="PROTEIN_KINASE_DOM"/>
    <property type="match status" value="1"/>
</dbReference>
<dbReference type="Pfam" id="PF20309">
    <property type="entry name" value="DRHyd-ASK"/>
    <property type="match status" value="1"/>
</dbReference>
<comment type="catalytic activity">
    <reaction evidence="13">
        <text>L-seryl-[protein] + ATP = O-phospho-L-seryl-[protein] + ADP + H(+)</text>
        <dbReference type="Rhea" id="RHEA:17989"/>
        <dbReference type="Rhea" id="RHEA-COMP:9863"/>
        <dbReference type="Rhea" id="RHEA-COMP:11604"/>
        <dbReference type="ChEBI" id="CHEBI:15378"/>
        <dbReference type="ChEBI" id="CHEBI:29999"/>
        <dbReference type="ChEBI" id="CHEBI:30616"/>
        <dbReference type="ChEBI" id="CHEBI:83421"/>
        <dbReference type="ChEBI" id="CHEBI:456216"/>
        <dbReference type="EC" id="2.7.11.25"/>
    </reaction>
</comment>
<evidence type="ECO:0000256" key="3">
    <source>
        <dbReference type="ARBA" id="ARBA00012406"/>
    </source>
</evidence>
<dbReference type="GO" id="GO:0005524">
    <property type="term" value="F:ATP binding"/>
    <property type="evidence" value="ECO:0007669"/>
    <property type="project" value="UniProtKB-UniRule"/>
</dbReference>
<keyword evidence="4" id="KW-0723">Serine/threonine-protein kinase</keyword>
<dbReference type="Proteomes" id="UP000694411">
    <property type="component" value="Chromosome 1"/>
</dbReference>
<evidence type="ECO:0000256" key="6">
    <source>
        <dbReference type="ARBA" id="ARBA00022723"/>
    </source>
</evidence>
<dbReference type="Pfam" id="PF13281">
    <property type="entry name" value="MAP3K_TRAF_bd"/>
    <property type="match status" value="1"/>
</dbReference>
<evidence type="ECO:0000256" key="8">
    <source>
        <dbReference type="ARBA" id="ARBA00022777"/>
    </source>
</evidence>
<comment type="similarity">
    <text evidence="2">Belongs to the protein kinase superfamily. STE Ser/Thr protein kinase family. MAP kinase kinase kinase subfamily.</text>
</comment>
<dbReference type="FunFam" id="3.30.200.20:FF:000067">
    <property type="entry name" value="Mitogen-activated protein kinase kinase kinase 5"/>
    <property type="match status" value="1"/>
</dbReference>
<dbReference type="Pfam" id="PF00069">
    <property type="entry name" value="Pkinase"/>
    <property type="match status" value="1"/>
</dbReference>
<name>A0A8D2EL65_THEGE</name>
<keyword evidence="10" id="KW-0460">Magnesium</keyword>